<organism evidence="4 5">
    <name type="scientific">Diaporthe vaccinii</name>
    <dbReference type="NCBI Taxonomy" id="105482"/>
    <lineage>
        <taxon>Eukaryota</taxon>
        <taxon>Fungi</taxon>
        <taxon>Dikarya</taxon>
        <taxon>Ascomycota</taxon>
        <taxon>Pezizomycotina</taxon>
        <taxon>Sordariomycetes</taxon>
        <taxon>Sordariomycetidae</taxon>
        <taxon>Diaporthales</taxon>
        <taxon>Diaporthaceae</taxon>
        <taxon>Diaporthe</taxon>
        <taxon>Diaporthe eres species complex</taxon>
    </lineage>
</organism>
<feature type="compositionally biased region" description="Low complexity" evidence="3">
    <location>
        <begin position="387"/>
        <end position="437"/>
    </location>
</feature>
<feature type="compositionally biased region" description="Low complexity" evidence="3">
    <location>
        <begin position="282"/>
        <end position="295"/>
    </location>
</feature>
<dbReference type="Gene3D" id="3.80.10.10">
    <property type="entry name" value="Ribonuclease Inhibitor"/>
    <property type="match status" value="2"/>
</dbReference>
<dbReference type="EMBL" id="JBAWTH010000078">
    <property type="protein sequence ID" value="KAL2279274.1"/>
    <property type="molecule type" value="Genomic_DNA"/>
</dbReference>
<dbReference type="PANTHER" id="PTHR46652:SF3">
    <property type="entry name" value="LEUCINE-RICH REPEAT-CONTAINING PROTEIN 9"/>
    <property type="match status" value="1"/>
</dbReference>
<dbReference type="EMBL" id="JBAWTH010000078">
    <property type="protein sequence ID" value="KAL2279271.1"/>
    <property type="molecule type" value="Genomic_DNA"/>
</dbReference>
<accession>A0ABR4EA07</accession>
<dbReference type="SMART" id="SM00369">
    <property type="entry name" value="LRR_TYP"/>
    <property type="match status" value="10"/>
</dbReference>
<gene>
    <name evidence="4" type="ORF">FJTKL_13632</name>
</gene>
<feature type="compositionally biased region" description="Basic and acidic residues" evidence="3">
    <location>
        <begin position="919"/>
        <end position="931"/>
    </location>
</feature>
<evidence type="ECO:0000313" key="4">
    <source>
        <dbReference type="EMBL" id="KAL2279274.1"/>
    </source>
</evidence>
<evidence type="ECO:0000256" key="1">
    <source>
        <dbReference type="ARBA" id="ARBA00022614"/>
    </source>
</evidence>
<feature type="region of interest" description="Disordered" evidence="3">
    <location>
        <begin position="870"/>
        <end position="948"/>
    </location>
</feature>
<evidence type="ECO:0000256" key="3">
    <source>
        <dbReference type="SAM" id="MobiDB-lite"/>
    </source>
</evidence>
<keyword evidence="1" id="KW-0433">Leucine-rich repeat</keyword>
<evidence type="ECO:0000256" key="2">
    <source>
        <dbReference type="ARBA" id="ARBA00022737"/>
    </source>
</evidence>
<dbReference type="Pfam" id="PF00560">
    <property type="entry name" value="LRR_1"/>
    <property type="match status" value="1"/>
</dbReference>
<protein>
    <recommendedName>
        <fullName evidence="6">Leucine-rich repeat-containing protein 40</fullName>
    </recommendedName>
</protein>
<evidence type="ECO:0008006" key="6">
    <source>
        <dbReference type="Google" id="ProtNLM"/>
    </source>
</evidence>
<dbReference type="InterPro" id="IPR001611">
    <property type="entry name" value="Leu-rich_rpt"/>
</dbReference>
<sequence>MEDNTLQAGRSALPRPTSRLPMPRSTGIPTALRPSQSRDSLAAAPEIVSSRLRPAASRERLAPPASAPGISNITNQPSPTPTKNSTSARGLPRPRPTSSLPTFSPLPKPSKATGSGNGNGNGLSRIPPPRDRMASLPEDGHSPRESHISKLPGPGLRRKSSAQWSPASQFASARQRSTSTSTLSNGYASSDSFSQNSPIEEDNGISGDDTIRAKTLKPRPSLAERTVQTLSRLPSSPALRGRTSNSNFFEPEPYRSASRPASRNSRPGSSLRNDNATPVKPRPSLSRPGSSSGPLQDLSNPFNPQLPPLDSSPARGRGLGTLRTPSTSGLRERSRSKIASVPGLQRPRSTTPSTGVPVLAPESPLHGSKTLSARTIQQRPSVNGLFKKPALPAAKKPASISSAPSKANAAPLKSPATVSDRSTNLSAASSTSTKSTSIGGDSPPPFKKSSAALRDQIARAKAAKRSVAANKPPVPDDPGQAAAWGESPVVPTDDTFDFGLSEDPFNLNRDANSTSKIVKSRVATARSSGRLNIAALGLKEIPKEVLDMYSLESIGKYDGSWAESVDLTRFVAADNELEMIDESVFPDVDPEELAEDEDAQGSIFAGLETLDLHGNVLIALPAGLRRLTLLTSLNLSSNRLANNCLEPISQVSSLRDVKLGGNLFWGTLEPCFGRLINLEILDLHGNSLQALPPSFAELHRLRVLNISENSFESLPFDVLSKMPLTELNARKNKLTGTLIDEGVEVLPALQNLDVSSNQLTRLARANTVLAMPALSQLCVSTNRLQALPDVTSWFELINLAADENNIKAFPDGFTSLQKLRSADFSSNDIRTVPAEIAHMNNLNLLRLSGNPLRDKKFVSATIEELKDALSARIAPPPTDSDDYDGSNGPIAEALTSNEVSPLDNAFDDAHSPSSQAVRIHGEQDEENRTDTDDFATPPTSVPASPVRTRSAQSSALVWPVKAGGVLDRSNTQSSSLHPVACSNVAMNNVIREVQLHHNLFTALPESLSFFVDSLTILSLAHNQLVGESYLNVGEGLDLPSLKELNLSSNHITGLAPLVNRLQAPSLEKLDVSVNRLASIPSSSDREKGGKLLRDVFPNLTVLLMANNHLADLDPESIRGVKVVDASNNDISHLNPRIGLLGGAGGLDKLIVTGNRFRVPRWNVLERGTEATLRFLRGRVPVADMAAWRAEKGMPVEEEVSDVD</sequence>
<proteinExistence type="predicted"/>
<dbReference type="SUPFAM" id="SSF52058">
    <property type="entry name" value="L domain-like"/>
    <property type="match status" value="2"/>
</dbReference>
<dbReference type="InterPro" id="IPR032675">
    <property type="entry name" value="LRR_dom_sf"/>
</dbReference>
<feature type="compositionally biased region" description="Basic and acidic residues" evidence="3">
    <location>
        <begin position="128"/>
        <end position="148"/>
    </location>
</feature>
<dbReference type="Pfam" id="PF13855">
    <property type="entry name" value="LRR_8"/>
    <property type="match status" value="1"/>
</dbReference>
<dbReference type="PROSITE" id="PS51450">
    <property type="entry name" value="LRR"/>
    <property type="match status" value="3"/>
</dbReference>
<dbReference type="InterPro" id="IPR003591">
    <property type="entry name" value="Leu-rich_rpt_typical-subtyp"/>
</dbReference>
<dbReference type="SMART" id="SM00364">
    <property type="entry name" value="LRR_BAC"/>
    <property type="match status" value="5"/>
</dbReference>
<name>A0ABR4EA07_9PEZI</name>
<evidence type="ECO:0000313" key="5">
    <source>
        <dbReference type="Proteomes" id="UP001600888"/>
    </source>
</evidence>
<feature type="compositionally biased region" description="Polar residues" evidence="3">
    <location>
        <begin position="69"/>
        <end position="88"/>
    </location>
</feature>
<keyword evidence="5" id="KW-1185">Reference proteome</keyword>
<dbReference type="PANTHER" id="PTHR46652">
    <property type="entry name" value="LEUCINE-RICH REPEAT AND IQ DOMAIN-CONTAINING PROTEIN 1-RELATED"/>
    <property type="match status" value="1"/>
</dbReference>
<feature type="compositionally biased region" description="Polar residues" evidence="3">
    <location>
        <begin position="161"/>
        <end position="176"/>
    </location>
</feature>
<comment type="caution">
    <text evidence="4">The sequence shown here is derived from an EMBL/GenBank/DDBJ whole genome shotgun (WGS) entry which is preliminary data.</text>
</comment>
<feature type="compositionally biased region" description="Polar residues" evidence="3">
    <location>
        <begin position="183"/>
        <end position="198"/>
    </location>
</feature>
<feature type="compositionally biased region" description="Polar residues" evidence="3">
    <location>
        <begin position="937"/>
        <end position="948"/>
    </location>
</feature>
<reference evidence="4 5" key="1">
    <citation type="submission" date="2024-03" db="EMBL/GenBank/DDBJ databases">
        <title>A high-quality draft genome sequence of Diaporthe vaccinii, a causative agent of upright dieback and viscid rot disease in cranberry plants.</title>
        <authorList>
            <person name="Sarrasin M."/>
            <person name="Lang B.F."/>
            <person name="Burger G."/>
        </authorList>
    </citation>
    <scope>NUCLEOTIDE SEQUENCE [LARGE SCALE GENOMIC DNA]</scope>
    <source>
        <strain evidence="4 5">IS7</strain>
    </source>
</reference>
<feature type="compositionally biased region" description="Polar residues" evidence="3">
    <location>
        <begin position="369"/>
        <end position="381"/>
    </location>
</feature>
<feature type="compositionally biased region" description="Low complexity" evidence="3">
    <location>
        <begin position="254"/>
        <end position="270"/>
    </location>
</feature>
<keyword evidence="2" id="KW-0677">Repeat</keyword>
<feature type="compositionally biased region" description="Low complexity" evidence="3">
    <location>
        <begin position="96"/>
        <end position="111"/>
    </location>
</feature>
<feature type="region of interest" description="Disordered" evidence="3">
    <location>
        <begin position="1"/>
        <end position="488"/>
    </location>
</feature>
<dbReference type="Proteomes" id="UP001600888">
    <property type="component" value="Unassembled WGS sequence"/>
</dbReference>
<dbReference type="InterPro" id="IPR050836">
    <property type="entry name" value="SDS22/Internalin_LRR"/>
</dbReference>